<dbReference type="InterPro" id="IPR002293">
    <property type="entry name" value="AA/rel_permease1"/>
</dbReference>
<dbReference type="PANTHER" id="PTHR42770:SF7">
    <property type="entry name" value="MEMBRANE PROTEIN"/>
    <property type="match status" value="1"/>
</dbReference>
<evidence type="ECO:0000256" key="5">
    <source>
        <dbReference type="ARBA" id="ARBA00023136"/>
    </source>
</evidence>
<dbReference type="InterPro" id="IPR050367">
    <property type="entry name" value="APC_superfamily"/>
</dbReference>
<feature type="transmembrane region" description="Helical" evidence="6">
    <location>
        <begin position="359"/>
        <end position="377"/>
    </location>
</feature>
<feature type="transmembrane region" description="Helical" evidence="6">
    <location>
        <begin position="123"/>
        <end position="142"/>
    </location>
</feature>
<dbReference type="GO" id="GO:0022857">
    <property type="term" value="F:transmembrane transporter activity"/>
    <property type="evidence" value="ECO:0007669"/>
    <property type="project" value="InterPro"/>
</dbReference>
<dbReference type="PIRSF" id="PIRSF006060">
    <property type="entry name" value="AA_transporter"/>
    <property type="match status" value="1"/>
</dbReference>
<keyword evidence="8" id="KW-1185">Reference proteome</keyword>
<evidence type="ECO:0000256" key="2">
    <source>
        <dbReference type="ARBA" id="ARBA00022475"/>
    </source>
</evidence>
<dbReference type="Pfam" id="PF13520">
    <property type="entry name" value="AA_permease_2"/>
    <property type="match status" value="1"/>
</dbReference>
<dbReference type="EMBL" id="JXSQ01000008">
    <property type="protein sequence ID" value="KIP52691.1"/>
    <property type="molecule type" value="Genomic_DNA"/>
</dbReference>
<evidence type="ECO:0000256" key="1">
    <source>
        <dbReference type="ARBA" id="ARBA00004651"/>
    </source>
</evidence>
<evidence type="ECO:0008006" key="9">
    <source>
        <dbReference type="Google" id="ProtNLM"/>
    </source>
</evidence>
<evidence type="ECO:0000313" key="8">
    <source>
        <dbReference type="Proteomes" id="UP000032120"/>
    </source>
</evidence>
<dbReference type="PANTHER" id="PTHR42770">
    <property type="entry name" value="AMINO ACID TRANSPORTER-RELATED"/>
    <property type="match status" value="1"/>
</dbReference>
<sequence>MGGGIVSLTGVAIALTGGGVSIAFAIAIVTIVIVSIPYAAVDSAMPTVGGVYSYSTRLIHPVVGYIALFVHFLSQSSIGLYGISAGQYMNSLNSVFNPTVVAVVIIVGFFLANLAGAVIGSRVGLVMSLIMFIGFATFIAVGMQNVDWVNYPPVLPDGFGKLLEAAALLTFATGGAIVVVELGGEMKNPGKAIPIAMIGGTMLAGVLYILISLVAAGVLPIAEVADKPLSIVGGEFLPPAAWAFFILGGAMIAVISTMNSQMLTGTKSLLAAIDDGWFPRGLGAVSKRFGTPHWLLTILLLLGLAPVLAGVPLGELASAVSGVVQLIFVLVIVASLRLRYLRPDLHERAPFKLGPRTHWTLVVVGSSISIYQCYLLLSSGVSTPMLLTIGILALTAAIWGFIRYPRVKLVLAARTRDTGSSWVQSGETAG</sequence>
<reference evidence="7 8" key="1">
    <citation type="submission" date="2015-01" db="EMBL/GenBank/DDBJ databases">
        <title>Draft genome sequence of Leucobacter komagatae strain VKM ST2845.</title>
        <authorList>
            <person name="Karlyshev A.V."/>
            <person name="Kudryashova E.B."/>
        </authorList>
    </citation>
    <scope>NUCLEOTIDE SEQUENCE [LARGE SCALE GENOMIC DNA]</scope>
    <source>
        <strain evidence="7 8">VKM ST2845</strain>
    </source>
</reference>
<feature type="transmembrane region" description="Helical" evidence="6">
    <location>
        <begin position="162"/>
        <end position="183"/>
    </location>
</feature>
<feature type="transmembrane region" description="Helical" evidence="6">
    <location>
        <begin position="195"/>
        <end position="219"/>
    </location>
</feature>
<comment type="caution">
    <text evidence="7">The sequence shown here is derived from an EMBL/GenBank/DDBJ whole genome shotgun (WGS) entry which is preliminary data.</text>
</comment>
<accession>A0A0D0HYL5</accession>
<organism evidence="7 8">
    <name type="scientific">Leucobacter komagatae</name>
    <dbReference type="NCBI Taxonomy" id="55969"/>
    <lineage>
        <taxon>Bacteria</taxon>
        <taxon>Bacillati</taxon>
        <taxon>Actinomycetota</taxon>
        <taxon>Actinomycetes</taxon>
        <taxon>Micrococcales</taxon>
        <taxon>Microbacteriaceae</taxon>
        <taxon>Leucobacter</taxon>
    </lineage>
</organism>
<evidence type="ECO:0000256" key="4">
    <source>
        <dbReference type="ARBA" id="ARBA00022989"/>
    </source>
</evidence>
<protein>
    <recommendedName>
        <fullName evidence="9">Amino acid transporter</fullName>
    </recommendedName>
</protein>
<keyword evidence="4 6" id="KW-1133">Transmembrane helix</keyword>
<feature type="transmembrane region" description="Helical" evidence="6">
    <location>
        <begin position="383"/>
        <end position="402"/>
    </location>
</feature>
<dbReference type="Proteomes" id="UP000032120">
    <property type="component" value="Unassembled WGS sequence"/>
</dbReference>
<feature type="transmembrane region" description="Helical" evidence="6">
    <location>
        <begin position="294"/>
        <end position="313"/>
    </location>
</feature>
<dbReference type="GO" id="GO:0005886">
    <property type="term" value="C:plasma membrane"/>
    <property type="evidence" value="ECO:0007669"/>
    <property type="project" value="UniProtKB-SubCell"/>
</dbReference>
<feature type="transmembrane region" description="Helical" evidence="6">
    <location>
        <begin position="62"/>
        <end position="83"/>
    </location>
</feature>
<feature type="transmembrane region" description="Helical" evidence="6">
    <location>
        <begin position="239"/>
        <end position="258"/>
    </location>
</feature>
<feature type="transmembrane region" description="Helical" evidence="6">
    <location>
        <begin position="319"/>
        <end position="338"/>
    </location>
</feature>
<feature type="transmembrane region" description="Helical" evidence="6">
    <location>
        <begin position="12"/>
        <end position="41"/>
    </location>
</feature>
<evidence type="ECO:0000313" key="7">
    <source>
        <dbReference type="EMBL" id="KIP52691.1"/>
    </source>
</evidence>
<keyword evidence="3 6" id="KW-0812">Transmembrane</keyword>
<keyword evidence="5 6" id="KW-0472">Membrane</keyword>
<comment type="subcellular location">
    <subcellularLocation>
        <location evidence="1">Cell membrane</location>
        <topology evidence="1">Multi-pass membrane protein</topology>
    </subcellularLocation>
</comment>
<keyword evidence="2" id="KW-1003">Cell membrane</keyword>
<dbReference type="AlphaFoldDB" id="A0A0D0HYL5"/>
<feature type="transmembrane region" description="Helical" evidence="6">
    <location>
        <begin position="95"/>
        <end position="116"/>
    </location>
</feature>
<gene>
    <name evidence="7" type="ORF">SD72_08025</name>
</gene>
<proteinExistence type="predicted"/>
<name>A0A0D0HYL5_9MICO</name>
<evidence type="ECO:0000256" key="3">
    <source>
        <dbReference type="ARBA" id="ARBA00022692"/>
    </source>
</evidence>
<dbReference type="Gene3D" id="1.20.1740.10">
    <property type="entry name" value="Amino acid/polyamine transporter I"/>
    <property type="match status" value="1"/>
</dbReference>
<evidence type="ECO:0000256" key="6">
    <source>
        <dbReference type="SAM" id="Phobius"/>
    </source>
</evidence>